<dbReference type="AlphaFoldDB" id="A0A8J6T703"/>
<sequence length="264" mass="29479">MNKDFLTKIIADKKEEVAAARRSLPESLLRDKAAVPQKRRMFFKKLEQPGPSGINIIAEIKRASPSKGEIRRDINPAIYASEYERGGAAALSVLTDRTYFKGSIKDFKTARQAVTIPVLRKDFLISAYQIYESAVIGADAVLLIARILSQNQLKDYLNLCNELNMDALVEINTKEDFELATNAGARLIGINNRDLSTFKTDINTTINMASLLKPDQVAVAASGIRTREDIEKIQKAGIWNFLIGESLMRALNPRDFLMSLMGKR</sequence>
<keyword evidence="7 8" id="KW-0456">Lyase</keyword>
<name>A0A8J6T703_9BACT</name>
<evidence type="ECO:0000313" key="10">
    <source>
        <dbReference type="EMBL" id="MBC8199437.1"/>
    </source>
</evidence>
<dbReference type="InterPro" id="IPR011060">
    <property type="entry name" value="RibuloseP-bd_barrel"/>
</dbReference>
<comment type="caution">
    <text evidence="10">The sequence shown here is derived from an EMBL/GenBank/DDBJ whole genome shotgun (WGS) entry which is preliminary data.</text>
</comment>
<comment type="catalytic activity">
    <reaction evidence="1 8">
        <text>1-(2-carboxyphenylamino)-1-deoxy-D-ribulose 5-phosphate + H(+) = (1S,2R)-1-C-(indol-3-yl)glycerol 3-phosphate + CO2 + H2O</text>
        <dbReference type="Rhea" id="RHEA:23476"/>
        <dbReference type="ChEBI" id="CHEBI:15377"/>
        <dbReference type="ChEBI" id="CHEBI:15378"/>
        <dbReference type="ChEBI" id="CHEBI:16526"/>
        <dbReference type="ChEBI" id="CHEBI:58613"/>
        <dbReference type="ChEBI" id="CHEBI:58866"/>
        <dbReference type="EC" id="4.1.1.48"/>
    </reaction>
</comment>
<evidence type="ECO:0000256" key="6">
    <source>
        <dbReference type="ARBA" id="ARBA00023141"/>
    </source>
</evidence>
<dbReference type="GO" id="GO:0004640">
    <property type="term" value="F:phosphoribosylanthranilate isomerase activity"/>
    <property type="evidence" value="ECO:0007669"/>
    <property type="project" value="TreeGrafter"/>
</dbReference>
<keyword evidence="3 8" id="KW-0028">Amino-acid biosynthesis</keyword>
<dbReference type="EC" id="4.1.1.48" evidence="8"/>
<dbReference type="HAMAP" id="MF_00134_B">
    <property type="entry name" value="IGPS_B"/>
    <property type="match status" value="1"/>
</dbReference>
<dbReference type="InterPro" id="IPR001468">
    <property type="entry name" value="Indole-3-GlycerolPSynthase_CS"/>
</dbReference>
<dbReference type="Pfam" id="PF00218">
    <property type="entry name" value="IGPS"/>
    <property type="match status" value="1"/>
</dbReference>
<dbReference type="FunFam" id="3.20.20.70:FF:000024">
    <property type="entry name" value="Indole-3-glycerol phosphate synthase"/>
    <property type="match status" value="1"/>
</dbReference>
<evidence type="ECO:0000256" key="2">
    <source>
        <dbReference type="ARBA" id="ARBA00004696"/>
    </source>
</evidence>
<evidence type="ECO:0000256" key="5">
    <source>
        <dbReference type="ARBA" id="ARBA00022822"/>
    </source>
</evidence>
<comment type="similarity">
    <text evidence="8">Belongs to the TrpC family.</text>
</comment>
<gene>
    <name evidence="8 10" type="primary">trpC</name>
    <name evidence="10" type="ORF">H8E80_05240</name>
</gene>
<dbReference type="EMBL" id="JACNLL010000053">
    <property type="protein sequence ID" value="MBC8199437.1"/>
    <property type="molecule type" value="Genomic_DNA"/>
</dbReference>
<dbReference type="Proteomes" id="UP000603545">
    <property type="component" value="Unassembled WGS sequence"/>
</dbReference>
<dbReference type="InterPro" id="IPR045186">
    <property type="entry name" value="Indole-3-glycerol_P_synth"/>
</dbReference>
<dbReference type="PROSITE" id="PS00614">
    <property type="entry name" value="IGPS"/>
    <property type="match status" value="1"/>
</dbReference>
<evidence type="ECO:0000256" key="7">
    <source>
        <dbReference type="ARBA" id="ARBA00023239"/>
    </source>
</evidence>
<dbReference type="UniPathway" id="UPA00035">
    <property type="reaction ID" value="UER00043"/>
</dbReference>
<dbReference type="SUPFAM" id="SSF51366">
    <property type="entry name" value="Ribulose-phoshate binding barrel"/>
    <property type="match status" value="1"/>
</dbReference>
<dbReference type="NCBIfam" id="NF001377">
    <property type="entry name" value="PRK00278.2-4"/>
    <property type="match status" value="1"/>
</dbReference>
<dbReference type="GO" id="GO:0000162">
    <property type="term" value="P:L-tryptophan biosynthetic process"/>
    <property type="evidence" value="ECO:0007669"/>
    <property type="project" value="UniProtKB-UniRule"/>
</dbReference>
<dbReference type="CDD" id="cd00331">
    <property type="entry name" value="IGPS"/>
    <property type="match status" value="1"/>
</dbReference>
<reference evidence="10 11" key="1">
    <citation type="submission" date="2020-08" db="EMBL/GenBank/DDBJ databases">
        <title>Bridging the membrane lipid divide: bacteria of the FCB group superphylum have the potential to synthesize archaeal ether lipids.</title>
        <authorList>
            <person name="Villanueva L."/>
            <person name="Von Meijenfeldt F.A.B."/>
            <person name="Westbye A.B."/>
            <person name="Yadav S."/>
            <person name="Hopmans E.C."/>
            <person name="Dutilh B.E."/>
            <person name="Sinninghe Damste J.S."/>
        </authorList>
    </citation>
    <scope>NUCLEOTIDE SEQUENCE [LARGE SCALE GENOMIC DNA]</scope>
    <source>
        <strain evidence="10">NIOZ-UU82</strain>
    </source>
</reference>
<dbReference type="Gene3D" id="3.20.20.70">
    <property type="entry name" value="Aldolase class I"/>
    <property type="match status" value="1"/>
</dbReference>
<dbReference type="GO" id="GO:0004425">
    <property type="term" value="F:indole-3-glycerol-phosphate synthase activity"/>
    <property type="evidence" value="ECO:0007669"/>
    <property type="project" value="UniProtKB-UniRule"/>
</dbReference>
<accession>A0A8J6T703</accession>
<dbReference type="InterPro" id="IPR013798">
    <property type="entry name" value="Indole-3-glycerol_P_synth_dom"/>
</dbReference>
<evidence type="ECO:0000259" key="9">
    <source>
        <dbReference type="Pfam" id="PF00218"/>
    </source>
</evidence>
<organism evidence="10 11">
    <name type="scientific">Candidatus Desulfaltia bathyphila</name>
    <dbReference type="NCBI Taxonomy" id="2841697"/>
    <lineage>
        <taxon>Bacteria</taxon>
        <taxon>Pseudomonadati</taxon>
        <taxon>Thermodesulfobacteriota</taxon>
        <taxon>Desulfobacteria</taxon>
        <taxon>Desulfobacterales</taxon>
        <taxon>Desulfobacterales incertae sedis</taxon>
        <taxon>Candidatus Desulfaltia</taxon>
    </lineage>
</organism>
<feature type="domain" description="Indole-3-glycerol phosphate synthase" evidence="9">
    <location>
        <begin position="6"/>
        <end position="258"/>
    </location>
</feature>
<dbReference type="PANTHER" id="PTHR22854">
    <property type="entry name" value="TRYPTOPHAN BIOSYNTHESIS PROTEIN"/>
    <property type="match status" value="1"/>
</dbReference>
<keyword evidence="4 8" id="KW-0210">Decarboxylase</keyword>
<dbReference type="PANTHER" id="PTHR22854:SF2">
    <property type="entry name" value="INDOLE-3-GLYCEROL-PHOSPHATE SYNTHASE"/>
    <property type="match status" value="1"/>
</dbReference>
<evidence type="ECO:0000313" key="11">
    <source>
        <dbReference type="Proteomes" id="UP000603545"/>
    </source>
</evidence>
<keyword evidence="5 8" id="KW-0822">Tryptophan biosynthesis</keyword>
<evidence type="ECO:0000256" key="3">
    <source>
        <dbReference type="ARBA" id="ARBA00022605"/>
    </source>
</evidence>
<keyword evidence="6 8" id="KW-0057">Aromatic amino acid biosynthesis</keyword>
<dbReference type="InterPro" id="IPR013785">
    <property type="entry name" value="Aldolase_TIM"/>
</dbReference>
<evidence type="ECO:0000256" key="8">
    <source>
        <dbReference type="HAMAP-Rule" id="MF_00134"/>
    </source>
</evidence>
<protein>
    <recommendedName>
        <fullName evidence="8">Indole-3-glycerol phosphate synthase</fullName>
        <shortName evidence="8">IGPS</shortName>
        <ecNumber evidence="8">4.1.1.48</ecNumber>
    </recommendedName>
</protein>
<proteinExistence type="inferred from homology"/>
<evidence type="ECO:0000256" key="4">
    <source>
        <dbReference type="ARBA" id="ARBA00022793"/>
    </source>
</evidence>
<evidence type="ECO:0000256" key="1">
    <source>
        <dbReference type="ARBA" id="ARBA00001633"/>
    </source>
</evidence>
<comment type="pathway">
    <text evidence="2 8">Amino-acid biosynthesis; L-tryptophan biosynthesis; L-tryptophan from chorismate: step 4/5.</text>
</comment>